<organism evidence="2 3">
    <name type="scientific">Neolewinella antarctica</name>
    <dbReference type="NCBI Taxonomy" id="442734"/>
    <lineage>
        <taxon>Bacteria</taxon>
        <taxon>Pseudomonadati</taxon>
        <taxon>Bacteroidota</taxon>
        <taxon>Saprospiria</taxon>
        <taxon>Saprospirales</taxon>
        <taxon>Lewinellaceae</taxon>
        <taxon>Neolewinella</taxon>
    </lineage>
</organism>
<dbReference type="PROSITE" id="PS51257">
    <property type="entry name" value="PROKAR_LIPOPROTEIN"/>
    <property type="match status" value="1"/>
</dbReference>
<dbReference type="Proteomes" id="UP000770785">
    <property type="component" value="Unassembled WGS sequence"/>
</dbReference>
<dbReference type="Pfam" id="PF22612">
    <property type="entry name" value="GH113"/>
    <property type="match status" value="1"/>
</dbReference>
<dbReference type="RefSeq" id="WP_168035798.1">
    <property type="nucleotide sequence ID" value="NZ_JAATJH010000001.1"/>
</dbReference>
<accession>A0ABX0X714</accession>
<protein>
    <recommendedName>
        <fullName evidence="4">Asl1-like glycosyl hydrolase catalytic domain-containing protein</fullName>
    </recommendedName>
</protein>
<evidence type="ECO:0008006" key="4">
    <source>
        <dbReference type="Google" id="ProtNLM"/>
    </source>
</evidence>
<dbReference type="Gene3D" id="3.20.20.80">
    <property type="entry name" value="Glycosidases"/>
    <property type="match status" value="1"/>
</dbReference>
<evidence type="ECO:0000256" key="1">
    <source>
        <dbReference type="SAM" id="SignalP"/>
    </source>
</evidence>
<dbReference type="SUPFAM" id="SSF51445">
    <property type="entry name" value="(Trans)glycosidases"/>
    <property type="match status" value="1"/>
</dbReference>
<sequence length="759" mass="83463">MKNALPFILLVLLVAACSRPTASETASEPRLSRQEVRRGAMRASVWRFVYCVDKGADATVLRVLLREIAATQSRGKRISVVSCEDMTADSLGAGPTIIFGTRLPAGHTDVINFLPDGVAFDRKKYLLPGDVLYVPYYDNPWSNGQTVAGLYVADSVANLVAALREKGGETWGQLFRSPWAFELHRAGGDRIYGTFKDTTWSFDDAGEIHLQNLEAPITVNDDVVVYAYDGPPAALDAGLVTGAVAMTLRARGQLGMATCAEPAEIRLYPSVERLGLRTDRMGPAFFDQETQILHLCPGAFSAAALLYASGIWEMALRDCSGGSLPRTELDLTVAYAQLIADKTQRQAQDYRNSVTASQRYAAITDSPQPADEATGAASRIIQQLVARARVQGMTPGLSSLEFLAAIQSDSEDQLTNSYAEQRRLGSALPALVRRPLPSGKLAGMTFAHEGYRVHNGYGGGKVGASLDSLVTGSVSAVAVVPYTFQRAAGQPKPFFIPANAGSENDAATTHSIRQARRRGLYVLLKPQIWVGGDSWPGDIDFTEERDWADWFDYYEYWILHYALLAEREKVEGLCLGTELVEATLKHPDRWRAIIAKVRKVYSGHLTYAANWGEEFERLTFWDDLDVIGLNSYYPLSKLANPSDEQLRAGARQWLDVATTIAKKHQKPLWLTEVGFRSVTSAWVNPHAEAADRPASAATQLRCYQALLTEVRATPELTGMFVWKWPSYLGYEGGRNTSATGFTPGGKPAFDELGRFYKEW</sequence>
<gene>
    <name evidence="2" type="ORF">GGR27_000501</name>
</gene>
<feature type="chain" id="PRO_5046325122" description="Asl1-like glycosyl hydrolase catalytic domain-containing protein" evidence="1">
    <location>
        <begin position="23"/>
        <end position="759"/>
    </location>
</feature>
<dbReference type="InterPro" id="IPR017853">
    <property type="entry name" value="GH"/>
</dbReference>
<keyword evidence="1" id="KW-0732">Signal</keyword>
<evidence type="ECO:0000313" key="3">
    <source>
        <dbReference type="Proteomes" id="UP000770785"/>
    </source>
</evidence>
<comment type="caution">
    <text evidence="2">The sequence shown here is derived from an EMBL/GenBank/DDBJ whole genome shotgun (WGS) entry which is preliminary data.</text>
</comment>
<keyword evidence="3" id="KW-1185">Reference proteome</keyword>
<evidence type="ECO:0000313" key="2">
    <source>
        <dbReference type="EMBL" id="NJC25020.1"/>
    </source>
</evidence>
<feature type="signal peptide" evidence="1">
    <location>
        <begin position="1"/>
        <end position="22"/>
    </location>
</feature>
<name>A0ABX0X714_9BACT</name>
<proteinExistence type="predicted"/>
<dbReference type="InterPro" id="IPR055151">
    <property type="entry name" value="GH113"/>
</dbReference>
<reference evidence="2 3" key="1">
    <citation type="submission" date="2020-03" db="EMBL/GenBank/DDBJ databases">
        <title>Genomic Encyclopedia of Type Strains, Phase IV (KMG-IV): sequencing the most valuable type-strain genomes for metagenomic binning, comparative biology and taxonomic classification.</title>
        <authorList>
            <person name="Goeker M."/>
        </authorList>
    </citation>
    <scope>NUCLEOTIDE SEQUENCE [LARGE SCALE GENOMIC DNA]</scope>
    <source>
        <strain evidence="2 3">DSM 105096</strain>
    </source>
</reference>
<dbReference type="CDD" id="cd19608">
    <property type="entry name" value="GH113_mannanase-like"/>
    <property type="match status" value="1"/>
</dbReference>
<dbReference type="EMBL" id="JAATJH010000001">
    <property type="protein sequence ID" value="NJC25020.1"/>
    <property type="molecule type" value="Genomic_DNA"/>
</dbReference>